<evidence type="ECO:0000313" key="7">
    <source>
        <dbReference type="EMBL" id="EPY21781.1"/>
    </source>
</evidence>
<evidence type="ECO:0000256" key="5">
    <source>
        <dbReference type="SAM" id="Phobius"/>
    </source>
</evidence>
<feature type="transmembrane region" description="Helical" evidence="5">
    <location>
        <begin position="78"/>
        <end position="98"/>
    </location>
</feature>
<dbReference type="PANTHER" id="PTHR11863">
    <property type="entry name" value="STEROL DESATURASE"/>
    <property type="match status" value="1"/>
</dbReference>
<reference evidence="8" key="2">
    <citation type="submission" date="2013-03" db="EMBL/GenBank/DDBJ databases">
        <authorList>
            <person name="Motta M.C.M."/>
            <person name="Martins A.C.A."/>
            <person name="Preta C.M.C.C."/>
            <person name="Silva R."/>
            <person name="de Souza S.S."/>
            <person name="Klein C.C."/>
            <person name="de Almeida L.G.P."/>
            <person name="Cunha O.L."/>
            <person name="Colabardini A.C."/>
            <person name="Lima B.A."/>
            <person name="Machado C.R."/>
            <person name="Soares C.M.A."/>
            <person name="de Menezes C.B.A."/>
            <person name="Bartolomeu D.C."/>
            <person name="Grisard E.C."/>
            <person name="Fantinatti-Garboggini F."/>
            <person name="Rodrigues-Luiz G.F."/>
            <person name="Wagner G."/>
            <person name="Goldman G.H."/>
            <person name="Fietto J.L.R."/>
            <person name="Ciapina L.P."/>
            <person name="Brocchi M."/>
            <person name="Elias M.C."/>
            <person name="Goldman M.H.S."/>
            <person name="Sagot M.-F."/>
            <person name="Pereira M."/>
            <person name="Stoco P.H."/>
            <person name="Teixeira S.M.R."/>
            <person name="de Mendonca-Neto R.P."/>
            <person name="Maciel T.E.F."/>
            <person name="Mendes T.A.O."/>
            <person name="Urmenyi T.P."/>
            <person name="Teixeira M.M.G."/>
            <person name="de Camargo E.F.P."/>
            <person name="de Sousa W."/>
            <person name="Schenkman S."/>
            <person name="de Vasconcelos A.T.R."/>
        </authorList>
    </citation>
    <scope>NUCLEOTIDE SEQUENCE</scope>
</reference>
<feature type="transmembrane region" description="Helical" evidence="5">
    <location>
        <begin position="24"/>
        <end position="50"/>
    </location>
</feature>
<evidence type="ECO:0000256" key="1">
    <source>
        <dbReference type="ARBA" id="ARBA00004370"/>
    </source>
</evidence>
<keyword evidence="4 5" id="KW-0472">Membrane</keyword>
<evidence type="ECO:0000256" key="4">
    <source>
        <dbReference type="ARBA" id="ARBA00023136"/>
    </source>
</evidence>
<dbReference type="GO" id="GO:0016491">
    <property type="term" value="F:oxidoreductase activity"/>
    <property type="evidence" value="ECO:0007669"/>
    <property type="project" value="InterPro"/>
</dbReference>
<dbReference type="Pfam" id="PF04116">
    <property type="entry name" value="FA_hydroxylase"/>
    <property type="match status" value="1"/>
</dbReference>
<keyword evidence="2 5" id="KW-0812">Transmembrane</keyword>
<comment type="caution">
    <text evidence="8">The sequence shown here is derived from an EMBL/GenBank/DDBJ whole genome shotgun (WGS) entry which is preliminary data.</text>
</comment>
<evidence type="ECO:0000313" key="9">
    <source>
        <dbReference type="Proteomes" id="UP000015354"/>
    </source>
</evidence>
<evidence type="ECO:0000259" key="6">
    <source>
        <dbReference type="Pfam" id="PF04116"/>
    </source>
</evidence>
<dbReference type="GO" id="GO:0016020">
    <property type="term" value="C:membrane"/>
    <property type="evidence" value="ECO:0007669"/>
    <property type="project" value="UniProtKB-SubCell"/>
</dbReference>
<comment type="subcellular location">
    <subcellularLocation>
        <location evidence="1">Membrane</location>
    </subcellularLocation>
</comment>
<evidence type="ECO:0000313" key="8">
    <source>
        <dbReference type="EMBL" id="EPY30846.1"/>
    </source>
</evidence>
<dbReference type="InterPro" id="IPR050307">
    <property type="entry name" value="Sterol_Desaturase_Related"/>
</dbReference>
<feature type="transmembrane region" description="Helical" evidence="5">
    <location>
        <begin position="118"/>
        <end position="137"/>
    </location>
</feature>
<dbReference type="GO" id="GO:0005506">
    <property type="term" value="F:iron ion binding"/>
    <property type="evidence" value="ECO:0007669"/>
    <property type="project" value="InterPro"/>
</dbReference>
<evidence type="ECO:0000256" key="2">
    <source>
        <dbReference type="ARBA" id="ARBA00022692"/>
    </source>
</evidence>
<name>S9VUK0_9TRYP</name>
<keyword evidence="3 5" id="KW-1133">Transmembrane helix</keyword>
<dbReference type="GO" id="GO:0008610">
    <property type="term" value="P:lipid biosynthetic process"/>
    <property type="evidence" value="ECO:0007669"/>
    <property type="project" value="InterPro"/>
</dbReference>
<accession>S9VUK0</accession>
<organism evidence="8 9">
    <name type="scientific">Strigomonas culicis</name>
    <dbReference type="NCBI Taxonomy" id="28005"/>
    <lineage>
        <taxon>Eukaryota</taxon>
        <taxon>Discoba</taxon>
        <taxon>Euglenozoa</taxon>
        <taxon>Kinetoplastea</taxon>
        <taxon>Metakinetoplastina</taxon>
        <taxon>Trypanosomatida</taxon>
        <taxon>Trypanosomatidae</taxon>
        <taxon>Strigomonadinae</taxon>
        <taxon>Strigomonas</taxon>
    </lineage>
</organism>
<evidence type="ECO:0000256" key="3">
    <source>
        <dbReference type="ARBA" id="ARBA00022989"/>
    </source>
</evidence>
<dbReference type="OrthoDB" id="6354873at2759"/>
<protein>
    <submittedName>
        <fullName evidence="8">Lathosterol oxidase-like protein</fullName>
    </submittedName>
</protein>
<dbReference type="EMBL" id="ATMH01003857">
    <property type="protein sequence ID" value="EPY30846.1"/>
    <property type="molecule type" value="Genomic_DNA"/>
</dbReference>
<feature type="domain" description="Fatty acid hydroxylase" evidence="6">
    <location>
        <begin position="124"/>
        <end position="248"/>
    </location>
</feature>
<gene>
    <name evidence="8" type="ORF">STCU_03857</name>
    <name evidence="7" type="ORF">STCU_08492</name>
</gene>
<dbReference type="AlphaFoldDB" id="S9VUK0"/>
<dbReference type="EMBL" id="ATMH01008492">
    <property type="protein sequence ID" value="EPY21781.1"/>
    <property type="molecule type" value="Genomic_DNA"/>
</dbReference>
<feature type="transmembrane region" description="Helical" evidence="5">
    <location>
        <begin position="181"/>
        <end position="203"/>
    </location>
</feature>
<keyword evidence="9" id="KW-1185">Reference proteome</keyword>
<proteinExistence type="predicted"/>
<dbReference type="InterPro" id="IPR006694">
    <property type="entry name" value="Fatty_acid_hydroxylase"/>
</dbReference>
<reference evidence="8 9" key="1">
    <citation type="journal article" date="2013" name="PLoS ONE">
        <title>Predicting the Proteins of Angomonas deanei, Strigomonas culicis and Their Respective Endosymbionts Reveals New Aspects of the Trypanosomatidae Family.</title>
        <authorList>
            <person name="Motta M.C."/>
            <person name="Martins A.C."/>
            <person name="de Souza S.S."/>
            <person name="Catta-Preta C.M."/>
            <person name="Silva R."/>
            <person name="Klein C.C."/>
            <person name="de Almeida L.G."/>
            <person name="de Lima Cunha O."/>
            <person name="Ciapina L.P."/>
            <person name="Brocchi M."/>
            <person name="Colabardini A.C."/>
            <person name="de Araujo Lima B."/>
            <person name="Machado C.R."/>
            <person name="de Almeida Soares C.M."/>
            <person name="Probst C.M."/>
            <person name="de Menezes C.B."/>
            <person name="Thompson C.E."/>
            <person name="Bartholomeu D.C."/>
            <person name="Gradia D.F."/>
            <person name="Pavoni D.P."/>
            <person name="Grisard E.C."/>
            <person name="Fantinatti-Garboggini F."/>
            <person name="Marchini F.K."/>
            <person name="Rodrigues-Luiz G.F."/>
            <person name="Wagner G."/>
            <person name="Goldman G.H."/>
            <person name="Fietto J.L."/>
            <person name="Elias M.C."/>
            <person name="Goldman M.H."/>
            <person name="Sagot M.F."/>
            <person name="Pereira M."/>
            <person name="Stoco P.H."/>
            <person name="de Mendonca-Neto R.P."/>
            <person name="Teixeira S.M."/>
            <person name="Maciel T.E."/>
            <person name="de Oliveira Mendes T.A."/>
            <person name="Urmenyi T.P."/>
            <person name="de Souza W."/>
            <person name="Schenkman S."/>
            <person name="de Vasconcelos A.T."/>
        </authorList>
    </citation>
    <scope>NUCLEOTIDE SEQUENCE [LARGE SCALE GENOMIC DNA]</scope>
</reference>
<dbReference type="Proteomes" id="UP000015354">
    <property type="component" value="Unassembled WGS sequence"/>
</dbReference>
<sequence length="305" mass="36285">MDFAFNLYTFALGLDRDRLTHQAFAFWLILATGGVVMYLTFASFSYFLFFRLRRKTYFPKTIDPDNEEELRRQVRHEIWIAVCSIPCMGILMMPAALFAHRGYSRQYKDVSEYGWLHFFLSPLYFFAFTDFMVYCFHRGLHHPVLYKHLHKLHHCYKYTTPFSSHAFNPCDGFGQGVPYYIYTYFFPLHSGLFMLLFVFVNFWTISIHDQVDFGGHFLNTTGHHTIHHELFNYDYGQYTTIWDRLGGTYKPAEQTHQFASLTHLEDANYEDPVYRTYHEEKGFLAGRFKSEAEQHRREKTQKVAA</sequence>